<comment type="catalytic activity">
    <reaction evidence="1">
        <text>3-hydroxy-2-methylpropanoyl-CoA + H2O = 3-hydroxy-2-methylpropanoate + CoA + H(+)</text>
        <dbReference type="Rhea" id="RHEA:20888"/>
        <dbReference type="ChEBI" id="CHEBI:11805"/>
        <dbReference type="ChEBI" id="CHEBI:15377"/>
        <dbReference type="ChEBI" id="CHEBI:15378"/>
        <dbReference type="ChEBI" id="CHEBI:57287"/>
        <dbReference type="ChEBI" id="CHEBI:57340"/>
        <dbReference type="EC" id="3.1.2.4"/>
    </reaction>
</comment>
<dbReference type="EC" id="3.1.2.4" evidence="2"/>
<dbReference type="CDD" id="cd06558">
    <property type="entry name" value="crotonase-like"/>
    <property type="match status" value="1"/>
</dbReference>
<organism evidence="5 6">
    <name type="scientific">Ceriporiopsis subvermispora (strain B)</name>
    <name type="common">White-rot fungus</name>
    <name type="synonym">Gelatoporia subvermispora</name>
    <dbReference type="NCBI Taxonomy" id="914234"/>
    <lineage>
        <taxon>Eukaryota</taxon>
        <taxon>Fungi</taxon>
        <taxon>Dikarya</taxon>
        <taxon>Basidiomycota</taxon>
        <taxon>Agaricomycotina</taxon>
        <taxon>Agaricomycetes</taxon>
        <taxon>Polyporales</taxon>
        <taxon>Gelatoporiaceae</taxon>
        <taxon>Gelatoporia</taxon>
    </lineage>
</organism>
<dbReference type="InterPro" id="IPR018376">
    <property type="entry name" value="Enoyl-CoA_hyd/isom_CS"/>
</dbReference>
<keyword evidence="6" id="KW-1185">Reference proteome</keyword>
<evidence type="ECO:0000313" key="6">
    <source>
        <dbReference type="Proteomes" id="UP000016930"/>
    </source>
</evidence>
<dbReference type="PROSITE" id="PS00166">
    <property type="entry name" value="ENOYL_COA_HYDRATASE"/>
    <property type="match status" value="1"/>
</dbReference>
<feature type="domain" description="Enoyl-CoA hydratase/isomerase" evidence="4">
    <location>
        <begin position="52"/>
        <end position="390"/>
    </location>
</feature>
<dbReference type="STRING" id="914234.M2R118"/>
<dbReference type="InterPro" id="IPR029045">
    <property type="entry name" value="ClpP/crotonase-like_dom_sf"/>
</dbReference>
<evidence type="ECO:0000259" key="4">
    <source>
        <dbReference type="Pfam" id="PF16113"/>
    </source>
</evidence>
<proteinExistence type="predicted"/>
<name>M2R118_CERS8</name>
<dbReference type="AlphaFoldDB" id="M2R118"/>
<gene>
    <name evidence="5" type="ORF">CERSUDRAFT_113364</name>
</gene>
<accession>M2R118</accession>
<dbReference type="HOGENOM" id="CLU_009834_22_0_1"/>
<dbReference type="NCBIfam" id="NF004127">
    <property type="entry name" value="PRK05617.1"/>
    <property type="match status" value="1"/>
</dbReference>
<sequence length="495" mass="54262">MFARSALLRRMSRPSRTAAERTSVIVQHMMSTSSTPVPDEPTVLFESKGCLRKYILNRPKKLNALNGTMLSILRPQIEEWSKGSLPGIIAGTGVGRGFCAGGDVESVVQHAESPETRPEAIDFFHKEFEMDYILATMPKPYVAVMDGVTMGGGVGLCVNAPFRIATENTMFAMPETKIGYCPDVGASFFLSRVDGHIGTYLALTGNAIDGRAAFFHGFATHYVPSRRIPELLDQLASLENPTYEVIDGIIEDASAELGAEKSNVLIGERRVALDKAFGHSSVEGIIGELRNMAESSANEEVKIWAIETLNTLELRSPTSLKVALAAISSGRVMSLLECLQMELNIATAFCSGASPDFKTGVTAVLVEKSKARPAWSPASLEEVQDSFILEQFFNKYSPQNGNVPAITPPEFLADSKPLNPMRFALPTEEEIGQMVSGSHPQSGSTEITLEELLAKFHSLKRGKLVVNEKIVEVVRRRCTTEEDKHLNKTWLKWKH</sequence>
<dbReference type="SUPFAM" id="SSF52096">
    <property type="entry name" value="ClpP/crotonase"/>
    <property type="match status" value="1"/>
</dbReference>
<dbReference type="PANTHER" id="PTHR43176:SF3">
    <property type="entry name" value="3-HYDROXYISOBUTYRYL-COA HYDROLASE, MITOCHONDRIAL"/>
    <property type="match status" value="1"/>
</dbReference>
<dbReference type="InterPro" id="IPR032259">
    <property type="entry name" value="HIBYL-CoA-H"/>
</dbReference>
<dbReference type="GO" id="GO:0006574">
    <property type="term" value="P:L-valine catabolic process"/>
    <property type="evidence" value="ECO:0007669"/>
    <property type="project" value="TreeGrafter"/>
</dbReference>
<evidence type="ECO:0000313" key="5">
    <source>
        <dbReference type="EMBL" id="EMD38215.1"/>
    </source>
</evidence>
<evidence type="ECO:0000256" key="2">
    <source>
        <dbReference type="ARBA" id="ARBA00011915"/>
    </source>
</evidence>
<dbReference type="OrthoDB" id="1737613at2759"/>
<dbReference type="EMBL" id="KB445795">
    <property type="protein sequence ID" value="EMD38215.1"/>
    <property type="molecule type" value="Genomic_DNA"/>
</dbReference>
<dbReference type="PANTHER" id="PTHR43176">
    <property type="entry name" value="3-HYDROXYISOBUTYRYL-COA HYDROLASE-RELATED"/>
    <property type="match status" value="1"/>
</dbReference>
<evidence type="ECO:0000256" key="1">
    <source>
        <dbReference type="ARBA" id="ARBA00001709"/>
    </source>
</evidence>
<dbReference type="Pfam" id="PF16113">
    <property type="entry name" value="ECH_2"/>
    <property type="match status" value="1"/>
</dbReference>
<dbReference type="InterPro" id="IPR045004">
    <property type="entry name" value="ECH_dom"/>
</dbReference>
<dbReference type="Gene3D" id="3.90.226.10">
    <property type="entry name" value="2-enoyl-CoA Hydratase, Chain A, domain 1"/>
    <property type="match status" value="1"/>
</dbReference>
<dbReference type="GO" id="GO:0005739">
    <property type="term" value="C:mitochondrion"/>
    <property type="evidence" value="ECO:0007669"/>
    <property type="project" value="TreeGrafter"/>
</dbReference>
<evidence type="ECO:0000256" key="3">
    <source>
        <dbReference type="ARBA" id="ARBA00022801"/>
    </source>
</evidence>
<dbReference type="Proteomes" id="UP000016930">
    <property type="component" value="Unassembled WGS sequence"/>
</dbReference>
<reference evidence="5 6" key="1">
    <citation type="journal article" date="2012" name="Proc. Natl. Acad. Sci. U.S.A.">
        <title>Comparative genomics of Ceriporiopsis subvermispora and Phanerochaete chrysosporium provide insight into selective ligninolysis.</title>
        <authorList>
            <person name="Fernandez-Fueyo E."/>
            <person name="Ruiz-Duenas F.J."/>
            <person name="Ferreira P."/>
            <person name="Floudas D."/>
            <person name="Hibbett D.S."/>
            <person name="Canessa P."/>
            <person name="Larrondo L.F."/>
            <person name="James T.Y."/>
            <person name="Seelenfreund D."/>
            <person name="Lobos S."/>
            <person name="Polanco R."/>
            <person name="Tello M."/>
            <person name="Honda Y."/>
            <person name="Watanabe T."/>
            <person name="Watanabe T."/>
            <person name="Ryu J.S."/>
            <person name="Kubicek C.P."/>
            <person name="Schmoll M."/>
            <person name="Gaskell J."/>
            <person name="Hammel K.E."/>
            <person name="St John F.J."/>
            <person name="Vanden Wymelenberg A."/>
            <person name="Sabat G."/>
            <person name="Splinter BonDurant S."/>
            <person name="Syed K."/>
            <person name="Yadav J.S."/>
            <person name="Doddapaneni H."/>
            <person name="Subramanian V."/>
            <person name="Lavin J.L."/>
            <person name="Oguiza J.A."/>
            <person name="Perez G."/>
            <person name="Pisabarro A.G."/>
            <person name="Ramirez L."/>
            <person name="Santoyo F."/>
            <person name="Master E."/>
            <person name="Coutinho P.M."/>
            <person name="Henrissat B."/>
            <person name="Lombard V."/>
            <person name="Magnuson J.K."/>
            <person name="Kuees U."/>
            <person name="Hori C."/>
            <person name="Igarashi K."/>
            <person name="Samejima M."/>
            <person name="Held B.W."/>
            <person name="Barry K.W."/>
            <person name="LaButti K.M."/>
            <person name="Lapidus A."/>
            <person name="Lindquist E.A."/>
            <person name="Lucas S.M."/>
            <person name="Riley R."/>
            <person name="Salamov A.A."/>
            <person name="Hoffmeister D."/>
            <person name="Schwenk D."/>
            <person name="Hadar Y."/>
            <person name="Yarden O."/>
            <person name="de Vries R.P."/>
            <person name="Wiebenga A."/>
            <person name="Stenlid J."/>
            <person name="Eastwood D."/>
            <person name="Grigoriev I.V."/>
            <person name="Berka R.M."/>
            <person name="Blanchette R.A."/>
            <person name="Kersten P."/>
            <person name="Martinez A.T."/>
            <person name="Vicuna R."/>
            <person name="Cullen D."/>
        </authorList>
    </citation>
    <scope>NUCLEOTIDE SEQUENCE [LARGE SCALE GENOMIC DNA]</scope>
    <source>
        <strain evidence="5 6">B</strain>
    </source>
</reference>
<dbReference type="GO" id="GO:0003860">
    <property type="term" value="F:3-hydroxyisobutyryl-CoA hydrolase activity"/>
    <property type="evidence" value="ECO:0007669"/>
    <property type="project" value="UniProtKB-EC"/>
</dbReference>
<keyword evidence="3" id="KW-0378">Hydrolase</keyword>
<protein>
    <recommendedName>
        <fullName evidence="2">3-hydroxyisobutyryl-CoA hydrolase</fullName>
        <ecNumber evidence="2">3.1.2.4</ecNumber>
    </recommendedName>
</protein>